<dbReference type="Proteomes" id="UP000028547">
    <property type="component" value="Unassembled WGS sequence"/>
</dbReference>
<name>A0A084SWS4_9BACT</name>
<comment type="caution">
    <text evidence="1">The sequence shown here is derived from an EMBL/GenBank/DDBJ whole genome shotgun (WGS) entry which is preliminary data.</text>
</comment>
<proteinExistence type="predicted"/>
<gene>
    <name evidence="1" type="ORF">Q664_12345</name>
</gene>
<sequence>MEFVLSFLTRERLTPEERALLERVRELTGTFGTYILEADSRDDLVARVDAVLEDPQFYTAYQGAFAVYSVEHFPTIVAELEEITDEDVANLGFAQALGPAAVPSLRHLHRHLLETSRCISRMFAGTTAMPAFSVPSIVSDDPLAFVSAPDVPPPVAEALLAGLRLNPLSLAVGALRFQQRTAERWLGLAIAELLARESRRVLAFMTALTGTEVPAGILPPEERLDLRGLLKSAQAVQEAYVRFNEAAKRSGEPIFPASS</sequence>
<dbReference type="RefSeq" id="WP_043393853.1">
    <property type="nucleotide sequence ID" value="NZ_JPMI01000076.1"/>
</dbReference>
<dbReference type="EMBL" id="JPMI01000076">
    <property type="protein sequence ID" value="KFA92909.1"/>
    <property type="molecule type" value="Genomic_DNA"/>
</dbReference>
<evidence type="ECO:0000313" key="1">
    <source>
        <dbReference type="EMBL" id="KFA92909.1"/>
    </source>
</evidence>
<protein>
    <submittedName>
        <fullName evidence="1">Uncharacterized protein</fullName>
    </submittedName>
</protein>
<organism evidence="1 2">
    <name type="scientific">Archangium violaceum Cb vi76</name>
    <dbReference type="NCBI Taxonomy" id="1406225"/>
    <lineage>
        <taxon>Bacteria</taxon>
        <taxon>Pseudomonadati</taxon>
        <taxon>Myxococcota</taxon>
        <taxon>Myxococcia</taxon>
        <taxon>Myxococcales</taxon>
        <taxon>Cystobacterineae</taxon>
        <taxon>Archangiaceae</taxon>
        <taxon>Archangium</taxon>
    </lineage>
</organism>
<dbReference type="AlphaFoldDB" id="A0A084SWS4"/>
<reference evidence="1 2" key="1">
    <citation type="submission" date="2014-07" db="EMBL/GenBank/DDBJ databases">
        <title>Draft Genome Sequence of Gephyronic Acid Producer, Cystobacter violaceus Strain Cb vi76.</title>
        <authorList>
            <person name="Stevens D.C."/>
            <person name="Young J."/>
            <person name="Carmichael R."/>
            <person name="Tan J."/>
            <person name="Taylor R.E."/>
        </authorList>
    </citation>
    <scope>NUCLEOTIDE SEQUENCE [LARGE SCALE GENOMIC DNA]</scope>
    <source>
        <strain evidence="1 2">Cb vi76</strain>
    </source>
</reference>
<accession>A0A084SWS4</accession>
<evidence type="ECO:0000313" key="2">
    <source>
        <dbReference type="Proteomes" id="UP000028547"/>
    </source>
</evidence>